<reference evidence="3 4" key="1">
    <citation type="journal article" date="2023" name="Sci. Data">
        <title>Genome assembly of the Korean intertidal mud-creeper Batillaria attramentaria.</title>
        <authorList>
            <person name="Patra A.K."/>
            <person name="Ho P.T."/>
            <person name="Jun S."/>
            <person name="Lee S.J."/>
            <person name="Kim Y."/>
            <person name="Won Y.J."/>
        </authorList>
    </citation>
    <scope>NUCLEOTIDE SEQUENCE [LARGE SCALE GENOMIC DNA]</scope>
    <source>
        <strain evidence="3">Wonlab-2016</strain>
    </source>
</reference>
<feature type="compositionally biased region" description="Polar residues" evidence="1">
    <location>
        <begin position="330"/>
        <end position="345"/>
    </location>
</feature>
<dbReference type="PANTHER" id="PTHR28670">
    <property type="entry name" value="UV-STIMULATED SCAFFOLD PROTEIN A"/>
    <property type="match status" value="1"/>
</dbReference>
<accession>A0ABD0L9X6</accession>
<feature type="region of interest" description="Disordered" evidence="1">
    <location>
        <begin position="74"/>
        <end position="99"/>
    </location>
</feature>
<dbReference type="InterPro" id="IPR049431">
    <property type="entry name" value="UVSSA_C"/>
</dbReference>
<gene>
    <name evidence="3" type="ORF">BaRGS_00012472</name>
</gene>
<dbReference type="Pfam" id="PF09740">
    <property type="entry name" value="DUF2043"/>
    <property type="match status" value="1"/>
</dbReference>
<feature type="region of interest" description="Disordered" evidence="1">
    <location>
        <begin position="401"/>
        <end position="423"/>
    </location>
</feature>
<feature type="compositionally biased region" description="Acidic residues" evidence="1">
    <location>
        <begin position="166"/>
        <end position="178"/>
    </location>
</feature>
<comment type="caution">
    <text evidence="3">The sequence shown here is derived from an EMBL/GenBank/DDBJ whole genome shotgun (WGS) entry which is preliminary data.</text>
</comment>
<evidence type="ECO:0000313" key="3">
    <source>
        <dbReference type="EMBL" id="KAK7496307.1"/>
    </source>
</evidence>
<feature type="compositionally biased region" description="Acidic residues" evidence="1">
    <location>
        <begin position="297"/>
        <end position="306"/>
    </location>
</feature>
<feature type="domain" description="UV-stimulated scaffold protein A C-terminal" evidence="2">
    <location>
        <begin position="423"/>
        <end position="537"/>
    </location>
</feature>
<feature type="compositionally biased region" description="Polar residues" evidence="1">
    <location>
        <begin position="360"/>
        <end position="370"/>
    </location>
</feature>
<proteinExistence type="predicted"/>
<evidence type="ECO:0000313" key="4">
    <source>
        <dbReference type="Proteomes" id="UP001519460"/>
    </source>
</evidence>
<feature type="compositionally biased region" description="Polar residues" evidence="1">
    <location>
        <begin position="31"/>
        <end position="58"/>
    </location>
</feature>
<dbReference type="Proteomes" id="UP001519460">
    <property type="component" value="Unassembled WGS sequence"/>
</dbReference>
<dbReference type="PANTHER" id="PTHR28670:SF1">
    <property type="entry name" value="UV-STIMULATED SCAFFOLD PROTEIN A"/>
    <property type="match status" value="1"/>
</dbReference>
<evidence type="ECO:0000259" key="2">
    <source>
        <dbReference type="Pfam" id="PF09740"/>
    </source>
</evidence>
<feature type="region of interest" description="Disordered" evidence="1">
    <location>
        <begin position="28"/>
        <end position="61"/>
    </location>
</feature>
<feature type="non-terminal residue" evidence="3">
    <location>
        <position position="1"/>
    </location>
</feature>
<sequence length="628" mass="69150">IKSDMENTAMEAENCIDLLLPRPESFLFSESDFSTPSMEQSAQISTKIPASDAGSSQRELLDCSASKENCDSKERLAESAETCASLPEQGGDKSESFSEGQNERQCTACSHQQNLSSDTVCKCSTVSALDAGPSGESGRSNPRKIPVTLGETEANSVTPQDKEMMDVQEDSDSDGSFEDVLDEDGGADDERRMVQAHGLGSRKYQLQIEIETGGVSLKETDDNRDLYRSLKDASCLVSMRYLPQVVKWLEVLGKTGGSQTEIKTMIDLKIRLEHIKSKCTELRLVPDANEQQRKDEESESDEDLEEVPEKEGYEPHIPSHLRAEYGLPPASSQTQKPRPSTSGTQRKAKKPGKPERRDSSGSGQKATSAFWSLTERNKVALVQDPTSRAANLAKLGLGEEKKVSGTGSSAGKPATVTSAGSSKVPTLPFGKDLAYWGNPDKIEAPTVVKNDSLHRFWVPAQVEHEKTITGMKLRRTAQHDVAAVMNRTFHYVGDFVPVKWKCRAKLPSGKLCERMDRVKCPFHGKIIARDQNGDPSNPEDVQVKEEKHEEPAQSGSGEVPPWLDAELQAEIEAATGHDLDIKEIKNTTRARLEAKVFNKSSLKRVANQLDAADYKRVRDKFANQFNYA</sequence>
<feature type="compositionally biased region" description="Basic and acidic residues" evidence="1">
    <location>
        <begin position="541"/>
        <end position="551"/>
    </location>
</feature>
<feature type="compositionally biased region" description="Polar residues" evidence="1">
    <location>
        <begin position="405"/>
        <end position="423"/>
    </location>
</feature>
<protein>
    <recommendedName>
        <fullName evidence="2">UV-stimulated scaffold protein A C-terminal domain-containing protein</fullName>
    </recommendedName>
</protein>
<dbReference type="EMBL" id="JACVVK020000068">
    <property type="protein sequence ID" value="KAK7496307.1"/>
    <property type="molecule type" value="Genomic_DNA"/>
</dbReference>
<keyword evidence="4" id="KW-1185">Reference proteome</keyword>
<feature type="region of interest" description="Disordered" evidence="1">
    <location>
        <begin position="286"/>
        <end position="370"/>
    </location>
</feature>
<feature type="region of interest" description="Disordered" evidence="1">
    <location>
        <begin position="129"/>
        <end position="178"/>
    </location>
</feature>
<name>A0ABD0L9X6_9CAEN</name>
<feature type="non-terminal residue" evidence="3">
    <location>
        <position position="628"/>
    </location>
</feature>
<organism evidence="3 4">
    <name type="scientific">Batillaria attramentaria</name>
    <dbReference type="NCBI Taxonomy" id="370345"/>
    <lineage>
        <taxon>Eukaryota</taxon>
        <taxon>Metazoa</taxon>
        <taxon>Spiralia</taxon>
        <taxon>Lophotrochozoa</taxon>
        <taxon>Mollusca</taxon>
        <taxon>Gastropoda</taxon>
        <taxon>Caenogastropoda</taxon>
        <taxon>Sorbeoconcha</taxon>
        <taxon>Cerithioidea</taxon>
        <taxon>Batillariidae</taxon>
        <taxon>Batillaria</taxon>
    </lineage>
</organism>
<dbReference type="AlphaFoldDB" id="A0ABD0L9X6"/>
<feature type="region of interest" description="Disordered" evidence="1">
    <location>
        <begin position="527"/>
        <end position="560"/>
    </location>
</feature>
<dbReference type="InterPro" id="IPR018610">
    <property type="entry name" value="UVSSA"/>
</dbReference>
<evidence type="ECO:0000256" key="1">
    <source>
        <dbReference type="SAM" id="MobiDB-lite"/>
    </source>
</evidence>